<name>A0A916X2A7_9HYPH</name>
<evidence type="ECO:0000313" key="1">
    <source>
        <dbReference type="EMBL" id="GGB61002.1"/>
    </source>
</evidence>
<dbReference type="OrthoDB" id="8716700at2"/>
<dbReference type="SUPFAM" id="SSF53187">
    <property type="entry name" value="Zn-dependent exopeptidases"/>
    <property type="match status" value="1"/>
</dbReference>
<reference evidence="1" key="2">
    <citation type="submission" date="2020-09" db="EMBL/GenBank/DDBJ databases">
        <authorList>
            <person name="Sun Q."/>
            <person name="Zhou Y."/>
        </authorList>
    </citation>
    <scope>NUCLEOTIDE SEQUENCE</scope>
    <source>
        <strain evidence="1">CGMCC 1.12426</strain>
    </source>
</reference>
<sequence>MIRVEKGDGPLILCLPRAGTEIHPSILPRLSATGRLQTDVSWRLETVLDLARELDATVVRSTVSHYVVDPDQDPSPFRATRATDTALCPVVTLDNKPIYKPDEQPGPTEIEQRLILFHSPFHDALCREIERLSARHGKLILLDCQSARSRIKGFCDRGLPIISLGTGGGNSCDPEIKSLLAGVLAETGGYSVGVDDVFKGGFITRSYGRPEAGLHALTMVVAQRAYLRHETPPFEPDKLRLGRLKTALRDALLRLGDWAAPGYTDSRQNALAAVTGGQDVTGLSAAARFRPPVHKSLSESLPNPVARPVRVEDLVTHPRPGLSKPGSITDTGLLPSHVLVAE</sequence>
<evidence type="ECO:0008006" key="3">
    <source>
        <dbReference type="Google" id="ProtNLM"/>
    </source>
</evidence>
<proteinExistence type="predicted"/>
<gene>
    <name evidence="1" type="ORF">GCM10011316_36260</name>
</gene>
<dbReference type="RefSeq" id="WP_150497570.1">
    <property type="nucleotide sequence ID" value="NZ_BMFA01000014.1"/>
</dbReference>
<organism evidence="1 2">
    <name type="scientific">Roseibium aquae</name>
    <dbReference type="NCBI Taxonomy" id="1323746"/>
    <lineage>
        <taxon>Bacteria</taxon>
        <taxon>Pseudomonadati</taxon>
        <taxon>Pseudomonadota</taxon>
        <taxon>Alphaproteobacteria</taxon>
        <taxon>Hyphomicrobiales</taxon>
        <taxon>Stappiaceae</taxon>
        <taxon>Roseibium</taxon>
    </lineage>
</organism>
<reference evidence="1" key="1">
    <citation type="journal article" date="2014" name="Int. J. Syst. Evol. Microbiol.">
        <title>Complete genome sequence of Corynebacterium casei LMG S-19264T (=DSM 44701T), isolated from a smear-ripened cheese.</title>
        <authorList>
            <consortium name="US DOE Joint Genome Institute (JGI-PGF)"/>
            <person name="Walter F."/>
            <person name="Albersmeier A."/>
            <person name="Kalinowski J."/>
            <person name="Ruckert C."/>
        </authorList>
    </citation>
    <scope>NUCLEOTIDE SEQUENCE</scope>
    <source>
        <strain evidence="1">CGMCC 1.12426</strain>
    </source>
</reference>
<dbReference type="InterPro" id="IPR007709">
    <property type="entry name" value="N-FG_amidohydro"/>
</dbReference>
<evidence type="ECO:0000313" key="2">
    <source>
        <dbReference type="Proteomes" id="UP000605148"/>
    </source>
</evidence>
<keyword evidence="2" id="KW-1185">Reference proteome</keyword>
<accession>A0A916X2A7</accession>
<dbReference type="AlphaFoldDB" id="A0A916X2A7"/>
<protein>
    <recommendedName>
        <fullName evidence="3">Formiminoglutamase</fullName>
    </recommendedName>
</protein>
<comment type="caution">
    <text evidence="1">The sequence shown here is derived from an EMBL/GenBank/DDBJ whole genome shotgun (WGS) entry which is preliminary data.</text>
</comment>
<dbReference type="EMBL" id="BMFA01000014">
    <property type="protein sequence ID" value="GGB61002.1"/>
    <property type="molecule type" value="Genomic_DNA"/>
</dbReference>
<dbReference type="Proteomes" id="UP000605148">
    <property type="component" value="Unassembled WGS sequence"/>
</dbReference>
<dbReference type="Gene3D" id="3.40.630.40">
    <property type="entry name" value="Zn-dependent exopeptidases"/>
    <property type="match status" value="1"/>
</dbReference>
<dbReference type="Pfam" id="PF05013">
    <property type="entry name" value="FGase"/>
    <property type="match status" value="1"/>
</dbReference>